<proteinExistence type="predicted"/>
<evidence type="ECO:0000313" key="2">
    <source>
        <dbReference type="EnsemblPlants" id="Solyc02g067085.1.1"/>
    </source>
</evidence>
<keyword evidence="1" id="KW-0472">Membrane</keyword>
<keyword evidence="3" id="KW-1185">Reference proteome</keyword>
<sequence>MILASRRLVIRQALLQRWIHFPSSLVKLRVLFLFTPFLIDFAVLVVDITVGLGQAFAEQGQ</sequence>
<reference evidence="2" key="2">
    <citation type="submission" date="2019-01" db="UniProtKB">
        <authorList>
            <consortium name="EnsemblPlants"/>
        </authorList>
    </citation>
    <scope>IDENTIFICATION</scope>
    <source>
        <strain evidence="2">cv. Heinz 1706</strain>
    </source>
</reference>
<keyword evidence="1" id="KW-1133">Transmembrane helix</keyword>
<keyword evidence="1" id="KW-0812">Transmembrane</keyword>
<organism evidence="2">
    <name type="scientific">Solanum lycopersicum</name>
    <name type="common">Tomato</name>
    <name type="synonym">Lycopersicon esculentum</name>
    <dbReference type="NCBI Taxonomy" id="4081"/>
    <lineage>
        <taxon>Eukaryota</taxon>
        <taxon>Viridiplantae</taxon>
        <taxon>Streptophyta</taxon>
        <taxon>Embryophyta</taxon>
        <taxon>Tracheophyta</taxon>
        <taxon>Spermatophyta</taxon>
        <taxon>Magnoliopsida</taxon>
        <taxon>eudicotyledons</taxon>
        <taxon>Gunneridae</taxon>
        <taxon>Pentapetalae</taxon>
        <taxon>asterids</taxon>
        <taxon>lamiids</taxon>
        <taxon>Solanales</taxon>
        <taxon>Solanaceae</taxon>
        <taxon>Solanoideae</taxon>
        <taxon>Solaneae</taxon>
        <taxon>Solanum</taxon>
        <taxon>Solanum subgen. Lycopersicon</taxon>
    </lineage>
</organism>
<dbReference type="InParanoid" id="A0A3Q7F1W8"/>
<reference evidence="2" key="1">
    <citation type="journal article" date="2012" name="Nature">
        <title>The tomato genome sequence provides insights into fleshy fruit evolution.</title>
        <authorList>
            <consortium name="Tomato Genome Consortium"/>
        </authorList>
    </citation>
    <scope>NUCLEOTIDE SEQUENCE [LARGE SCALE GENOMIC DNA]</scope>
    <source>
        <strain evidence="2">cv. Heinz 1706</strain>
    </source>
</reference>
<dbReference type="AlphaFoldDB" id="A0A3Q7F1W8"/>
<name>A0A3Q7F1W8_SOLLC</name>
<dbReference type="Proteomes" id="UP000004994">
    <property type="component" value="Chromosome 2"/>
</dbReference>
<evidence type="ECO:0000313" key="3">
    <source>
        <dbReference type="Proteomes" id="UP000004994"/>
    </source>
</evidence>
<evidence type="ECO:0000256" key="1">
    <source>
        <dbReference type="SAM" id="Phobius"/>
    </source>
</evidence>
<protein>
    <submittedName>
        <fullName evidence="2">Uncharacterized protein</fullName>
    </submittedName>
</protein>
<accession>A0A3Q7F1W8</accession>
<dbReference type="EnsemblPlants" id="Solyc02g067085.1.1">
    <property type="protein sequence ID" value="Solyc02g067085.1.1"/>
    <property type="gene ID" value="Solyc02g067085.1"/>
</dbReference>
<feature type="transmembrane region" description="Helical" evidence="1">
    <location>
        <begin position="30"/>
        <end position="57"/>
    </location>
</feature>
<dbReference type="Gramene" id="Solyc02g067085.1.1">
    <property type="protein sequence ID" value="Solyc02g067085.1.1"/>
    <property type="gene ID" value="Solyc02g067085.1"/>
</dbReference>